<protein>
    <submittedName>
        <fullName evidence="2">Uncharacterized protein</fullName>
    </submittedName>
</protein>
<accession>A0A1R2BR63</accession>
<reference evidence="2 3" key="1">
    <citation type="submission" date="2016-11" db="EMBL/GenBank/DDBJ databases">
        <title>The macronuclear genome of Stentor coeruleus: a giant cell with tiny introns.</title>
        <authorList>
            <person name="Slabodnick M."/>
            <person name="Ruby J.G."/>
            <person name="Reiff S.B."/>
            <person name="Swart E.C."/>
            <person name="Gosai S."/>
            <person name="Prabakaran S."/>
            <person name="Witkowska E."/>
            <person name="Larue G.E."/>
            <person name="Fisher S."/>
            <person name="Freeman R.M."/>
            <person name="Gunawardena J."/>
            <person name="Chu W."/>
            <person name="Stover N.A."/>
            <person name="Gregory B.D."/>
            <person name="Nowacki M."/>
            <person name="Derisi J."/>
            <person name="Roy S.W."/>
            <person name="Marshall W.F."/>
            <person name="Sood P."/>
        </authorList>
    </citation>
    <scope>NUCLEOTIDE SEQUENCE [LARGE SCALE GENOMIC DNA]</scope>
    <source>
        <strain evidence="2">WM001</strain>
    </source>
</reference>
<evidence type="ECO:0000256" key="1">
    <source>
        <dbReference type="SAM" id="Coils"/>
    </source>
</evidence>
<comment type="caution">
    <text evidence="2">The sequence shown here is derived from an EMBL/GenBank/DDBJ whole genome shotgun (WGS) entry which is preliminary data.</text>
</comment>
<dbReference type="EMBL" id="MPUH01000481">
    <property type="protein sequence ID" value="OMJ79226.1"/>
    <property type="molecule type" value="Genomic_DNA"/>
</dbReference>
<name>A0A1R2BR63_9CILI</name>
<evidence type="ECO:0000313" key="3">
    <source>
        <dbReference type="Proteomes" id="UP000187209"/>
    </source>
</evidence>
<organism evidence="2 3">
    <name type="scientific">Stentor coeruleus</name>
    <dbReference type="NCBI Taxonomy" id="5963"/>
    <lineage>
        <taxon>Eukaryota</taxon>
        <taxon>Sar</taxon>
        <taxon>Alveolata</taxon>
        <taxon>Ciliophora</taxon>
        <taxon>Postciliodesmatophora</taxon>
        <taxon>Heterotrichea</taxon>
        <taxon>Heterotrichida</taxon>
        <taxon>Stentoridae</taxon>
        <taxon>Stentor</taxon>
    </lineage>
</organism>
<evidence type="ECO:0000313" key="2">
    <source>
        <dbReference type="EMBL" id="OMJ79226.1"/>
    </source>
</evidence>
<proteinExistence type="predicted"/>
<keyword evidence="1" id="KW-0175">Coiled coil</keyword>
<keyword evidence="3" id="KW-1185">Reference proteome</keyword>
<feature type="coiled-coil region" evidence="1">
    <location>
        <begin position="155"/>
        <end position="182"/>
    </location>
</feature>
<dbReference type="Proteomes" id="UP000187209">
    <property type="component" value="Unassembled WGS sequence"/>
</dbReference>
<dbReference type="AlphaFoldDB" id="A0A1R2BR63"/>
<feature type="coiled-coil region" evidence="1">
    <location>
        <begin position="276"/>
        <end position="325"/>
    </location>
</feature>
<gene>
    <name evidence="2" type="ORF">SteCoe_20778</name>
</gene>
<sequence>METSKRFASLLRLVQVSEDILFSFTVPADIAIKYESLRKKTFEICDVPYMPLQFGKYDNIKKSKQNLVSNSTQTEIEEAKPNPLNGIFAFYDEILGKFQSLSELIASKSEVLHDLQASPQKAHENSGQKFQNPKKFIADKQEKIDAFLYYITESIKTLHSTIKTLKDQVDSLQNHNSSLSSQVESQENHIKSLTSHIESTEKHLNMQISQYKTHLQQLETDFLTEKDKFINTLVEEQEKRKSSQNLVDNLRVMQENEIEIVLQERDIYKIQAEKFRKEAEITRENLEVIKGDLEKEILKIKEESKKNIENSKRTISELKDKYEAEILCSQELWSSRENQFFIHLKELNEEIYIKTSQISDQKKYMEELQQQIFELSLSIGKIIEKYIPQIIYNQHPLSHPELLKNIQTFDSIISKLTVENNFLLDEMEKLRNYNENFRGFLKKSTSSEDVSQMSKTSTIFKDFERSRVNLESYISQANADLSRTYDRISRK</sequence>